<evidence type="ECO:0000313" key="2">
    <source>
        <dbReference type="Proteomes" id="UP001362999"/>
    </source>
</evidence>
<evidence type="ECO:0000313" key="1">
    <source>
        <dbReference type="EMBL" id="KAK7014596.1"/>
    </source>
</evidence>
<gene>
    <name evidence="1" type="ORF">R3P38DRAFT_2456313</name>
</gene>
<keyword evidence="2" id="KW-1185">Reference proteome</keyword>
<feature type="non-terminal residue" evidence="1">
    <location>
        <position position="1"/>
    </location>
</feature>
<dbReference type="EMBL" id="JAWWNJ010000056">
    <property type="protein sequence ID" value="KAK7014596.1"/>
    <property type="molecule type" value="Genomic_DNA"/>
</dbReference>
<proteinExistence type="predicted"/>
<sequence>KNTRHVPLSTSSTLNRCHTYTPPESHYHISSSRNFHFNLTHWLGEHQGDPALTDFRPKLQEQLEQLLARLWHPNWSGDGREFTAQERNNLLIVIDHSMNPRTHADIMTLAPDSDDTPDDHPFCYARIIGVFHCDAASSGNIEFFPDSDPNAYGFLDPDEVIRASHLIPAFHHGPTDPVEYTTLARKGDEFDDWRFHYVN</sequence>
<feature type="non-terminal residue" evidence="1">
    <location>
        <position position="199"/>
    </location>
</feature>
<organism evidence="1 2">
    <name type="scientific">Favolaschia claudopus</name>
    <dbReference type="NCBI Taxonomy" id="2862362"/>
    <lineage>
        <taxon>Eukaryota</taxon>
        <taxon>Fungi</taxon>
        <taxon>Dikarya</taxon>
        <taxon>Basidiomycota</taxon>
        <taxon>Agaricomycotina</taxon>
        <taxon>Agaricomycetes</taxon>
        <taxon>Agaricomycetidae</taxon>
        <taxon>Agaricales</taxon>
        <taxon>Marasmiineae</taxon>
        <taxon>Mycenaceae</taxon>
        <taxon>Favolaschia</taxon>
    </lineage>
</organism>
<reference evidence="1 2" key="1">
    <citation type="journal article" date="2024" name="J Genomics">
        <title>Draft genome sequencing and assembly of Favolaschia claudopus CIRM-BRFM 2984 isolated from oak limbs.</title>
        <authorList>
            <person name="Navarro D."/>
            <person name="Drula E."/>
            <person name="Chaduli D."/>
            <person name="Cazenave R."/>
            <person name="Ahrendt S."/>
            <person name="Wang J."/>
            <person name="Lipzen A."/>
            <person name="Daum C."/>
            <person name="Barry K."/>
            <person name="Grigoriev I.V."/>
            <person name="Favel A."/>
            <person name="Rosso M.N."/>
            <person name="Martin F."/>
        </authorList>
    </citation>
    <scope>NUCLEOTIDE SEQUENCE [LARGE SCALE GENOMIC DNA]</scope>
    <source>
        <strain evidence="1 2">CIRM-BRFM 2984</strain>
    </source>
</reference>
<dbReference type="AlphaFoldDB" id="A0AAW0AQ54"/>
<dbReference type="Proteomes" id="UP001362999">
    <property type="component" value="Unassembled WGS sequence"/>
</dbReference>
<accession>A0AAW0AQ54</accession>
<protein>
    <submittedName>
        <fullName evidence="1">Uncharacterized protein</fullName>
    </submittedName>
</protein>
<comment type="caution">
    <text evidence="1">The sequence shown here is derived from an EMBL/GenBank/DDBJ whole genome shotgun (WGS) entry which is preliminary data.</text>
</comment>
<name>A0AAW0AQ54_9AGAR</name>